<reference evidence="3 4" key="1">
    <citation type="submission" date="2021-04" db="EMBL/GenBank/DDBJ databases">
        <title>Genome analysis of Polyangium sp.</title>
        <authorList>
            <person name="Li Y."/>
            <person name="Wang J."/>
        </authorList>
    </citation>
    <scope>NUCLEOTIDE SEQUENCE [LARGE SCALE GENOMIC DNA]</scope>
    <source>
        <strain evidence="3 4">SDU14</strain>
    </source>
</reference>
<sequence>MTHDGGQDEPIDARFRQLFETAPDAMVIVDEHGLIEFVNAQTEELFPAGHRGLRRDPRHSRAQGDRGRSEARFGGRAGSPCASAIRERPRAASSRRSGT</sequence>
<feature type="region of interest" description="Disordered" evidence="1">
    <location>
        <begin position="47"/>
        <end position="99"/>
    </location>
</feature>
<dbReference type="EMBL" id="JAGTJJ010000052">
    <property type="protein sequence ID" value="MDC3987367.1"/>
    <property type="molecule type" value="Genomic_DNA"/>
</dbReference>
<evidence type="ECO:0000259" key="2">
    <source>
        <dbReference type="PROSITE" id="PS50112"/>
    </source>
</evidence>
<keyword evidence="4" id="KW-1185">Reference proteome</keyword>
<feature type="compositionally biased region" description="Basic and acidic residues" evidence="1">
    <location>
        <begin position="62"/>
        <end position="73"/>
    </location>
</feature>
<evidence type="ECO:0000256" key="1">
    <source>
        <dbReference type="SAM" id="MobiDB-lite"/>
    </source>
</evidence>
<feature type="domain" description="PAS" evidence="2">
    <location>
        <begin position="11"/>
        <end position="46"/>
    </location>
</feature>
<gene>
    <name evidence="3" type="ORF">KEG57_43260</name>
</gene>
<organism evidence="3 4">
    <name type="scientific">Polyangium jinanense</name>
    <dbReference type="NCBI Taxonomy" id="2829994"/>
    <lineage>
        <taxon>Bacteria</taxon>
        <taxon>Pseudomonadati</taxon>
        <taxon>Myxococcota</taxon>
        <taxon>Polyangia</taxon>
        <taxon>Polyangiales</taxon>
        <taxon>Polyangiaceae</taxon>
        <taxon>Polyangium</taxon>
    </lineage>
</organism>
<proteinExistence type="predicted"/>
<dbReference type="SUPFAM" id="SSF55785">
    <property type="entry name" value="PYP-like sensor domain (PAS domain)"/>
    <property type="match status" value="1"/>
</dbReference>
<feature type="compositionally biased region" description="Basic residues" evidence="1">
    <location>
        <begin position="51"/>
        <end position="61"/>
    </location>
</feature>
<dbReference type="AlphaFoldDB" id="A0A9X4AYQ8"/>
<dbReference type="Pfam" id="PF13188">
    <property type="entry name" value="PAS_8"/>
    <property type="match status" value="1"/>
</dbReference>
<protein>
    <submittedName>
        <fullName evidence="3">PAS domain-containing protein</fullName>
    </submittedName>
</protein>
<comment type="caution">
    <text evidence="3">The sequence shown here is derived from an EMBL/GenBank/DDBJ whole genome shotgun (WGS) entry which is preliminary data.</text>
</comment>
<dbReference type="Proteomes" id="UP001151081">
    <property type="component" value="Unassembled WGS sequence"/>
</dbReference>
<name>A0A9X4AYQ8_9BACT</name>
<dbReference type="PROSITE" id="PS50112">
    <property type="entry name" value="PAS"/>
    <property type="match status" value="1"/>
</dbReference>
<evidence type="ECO:0000313" key="3">
    <source>
        <dbReference type="EMBL" id="MDC3987367.1"/>
    </source>
</evidence>
<accession>A0A9X4AYQ8</accession>
<dbReference type="InterPro" id="IPR035965">
    <property type="entry name" value="PAS-like_dom_sf"/>
</dbReference>
<dbReference type="InterPro" id="IPR000014">
    <property type="entry name" value="PAS"/>
</dbReference>
<evidence type="ECO:0000313" key="4">
    <source>
        <dbReference type="Proteomes" id="UP001151081"/>
    </source>
</evidence>
<dbReference type="Gene3D" id="3.30.450.20">
    <property type="entry name" value="PAS domain"/>
    <property type="match status" value="1"/>
</dbReference>
<dbReference type="NCBIfam" id="TIGR00229">
    <property type="entry name" value="sensory_box"/>
    <property type="match status" value="1"/>
</dbReference>
<dbReference type="RefSeq" id="WP_372518239.1">
    <property type="nucleotide sequence ID" value="NZ_JAGTJJ010000052.1"/>
</dbReference>